<organism evidence="2 3">
    <name type="scientific">Leptospira kemamanensis</name>
    <dbReference type="NCBI Taxonomy" id="2484942"/>
    <lineage>
        <taxon>Bacteria</taxon>
        <taxon>Pseudomonadati</taxon>
        <taxon>Spirochaetota</taxon>
        <taxon>Spirochaetia</taxon>
        <taxon>Leptospirales</taxon>
        <taxon>Leptospiraceae</taxon>
        <taxon>Leptospira</taxon>
    </lineage>
</organism>
<feature type="transmembrane region" description="Helical" evidence="1">
    <location>
        <begin position="46"/>
        <end position="66"/>
    </location>
</feature>
<reference evidence="2" key="1">
    <citation type="journal article" date="2019" name="PLoS Negl. Trop. Dis.">
        <title>Revisiting the worldwide diversity of Leptospira species in the environment.</title>
        <authorList>
            <person name="Vincent A.T."/>
            <person name="Schiettekatte O."/>
            <person name="Bourhy P."/>
            <person name="Veyrier F.J."/>
            <person name="Picardeau M."/>
        </authorList>
    </citation>
    <scope>NUCLEOTIDE SEQUENCE [LARGE SCALE GENOMIC DNA]</scope>
    <source>
        <strain evidence="2">201702454</strain>
    </source>
</reference>
<sequence>MKKSETFSRFLKEQKLYQKLTSTSKLISISFLVIYLYLLFSSRYTASPLIVVINYLAIFTGFSGLIRFKYFEIPSVLLSVLDFGKDSPFFELSEEEKQYVWRKAGREEDLPLDAKPEWIIQTLQLEDRFPWKRIGKLYLGFYTMVILISVYLLTSVYLETGFQN</sequence>
<comment type="caution">
    <text evidence="2">The sequence shown here is derived from an EMBL/GenBank/DDBJ whole genome shotgun (WGS) entry which is preliminary data.</text>
</comment>
<feature type="transmembrane region" description="Helical" evidence="1">
    <location>
        <begin position="20"/>
        <end position="40"/>
    </location>
</feature>
<gene>
    <name evidence="2" type="ORF">EHQ59_17270</name>
</gene>
<keyword evidence="3" id="KW-1185">Reference proteome</keyword>
<accession>A0A4R9JKM4</accession>
<dbReference type="Proteomes" id="UP000297609">
    <property type="component" value="Unassembled WGS sequence"/>
</dbReference>
<keyword evidence="1" id="KW-1133">Transmembrane helix</keyword>
<evidence type="ECO:0000313" key="3">
    <source>
        <dbReference type="Proteomes" id="UP000297609"/>
    </source>
</evidence>
<keyword evidence="1" id="KW-0812">Transmembrane</keyword>
<protein>
    <submittedName>
        <fullName evidence="2">Uncharacterized protein</fullName>
    </submittedName>
</protein>
<evidence type="ECO:0000256" key="1">
    <source>
        <dbReference type="SAM" id="Phobius"/>
    </source>
</evidence>
<feature type="transmembrane region" description="Helical" evidence="1">
    <location>
        <begin position="137"/>
        <end position="158"/>
    </location>
</feature>
<dbReference type="RefSeq" id="WP_135621202.1">
    <property type="nucleotide sequence ID" value="NZ_RQGG01000051.1"/>
</dbReference>
<name>A0A4R9JKM4_9LEPT</name>
<proteinExistence type="predicted"/>
<keyword evidence="1" id="KW-0472">Membrane</keyword>
<evidence type="ECO:0000313" key="2">
    <source>
        <dbReference type="EMBL" id="TGL46784.1"/>
    </source>
</evidence>
<dbReference type="OrthoDB" id="344572at2"/>
<dbReference type="EMBL" id="RQGG01000051">
    <property type="protein sequence ID" value="TGL46784.1"/>
    <property type="molecule type" value="Genomic_DNA"/>
</dbReference>
<dbReference type="AlphaFoldDB" id="A0A4R9JKM4"/>